<dbReference type="GO" id="GO:0016765">
    <property type="term" value="F:transferase activity, transferring alkyl or aryl (other than methyl) groups"/>
    <property type="evidence" value="ECO:0007669"/>
    <property type="project" value="InterPro"/>
</dbReference>
<dbReference type="NCBIfam" id="TIGR03844">
    <property type="entry name" value="cysteate_syn"/>
    <property type="match status" value="1"/>
</dbReference>
<accession>A0A7R7DLW0</accession>
<dbReference type="Gene3D" id="3.40.50.1100">
    <property type="match status" value="2"/>
</dbReference>
<organism evidence="5 6">
    <name type="scientific">Actinocatenispora thailandica</name>
    <dbReference type="NCBI Taxonomy" id="227318"/>
    <lineage>
        <taxon>Bacteria</taxon>
        <taxon>Bacillati</taxon>
        <taxon>Actinomycetota</taxon>
        <taxon>Actinomycetes</taxon>
        <taxon>Micromonosporales</taxon>
        <taxon>Micromonosporaceae</taxon>
        <taxon>Actinocatenispora</taxon>
    </lineage>
</organism>
<reference evidence="5 6" key="1">
    <citation type="submission" date="2020-08" db="EMBL/GenBank/DDBJ databases">
        <title>Whole genome shotgun sequence of Actinocatenispora thailandica NBRC 105041.</title>
        <authorList>
            <person name="Komaki H."/>
            <person name="Tamura T."/>
        </authorList>
    </citation>
    <scope>NUCLEOTIDE SEQUENCE [LARGE SCALE GENOMIC DNA]</scope>
    <source>
        <strain evidence="5 6">NBRC 105041</strain>
    </source>
</reference>
<sequence length="426" mass="44772">MEPAAGPRGRAHDPAYHVVCPVCSWRSVDDGLILDCPSRHEPALLQVDPASRAVPAGPDPGPFRYRSWLPVRRDVPNASGTVVYRSTALAGELGLRRLWVAFNGYWPERSGGMATATFKELEAYCVLGRLPADPPPLVVSSAGNTAAAFALLASRRRVRCVVVVPVRGVGHLRFAEPLDPCVTMVALNGADYADTIAFGESLVAMIGGVSEGGTRNIARRAGLGTVLLAAFDEIGELPEFYFQAVGSGAGAIGVHETAQRLVRAGVASRTPRLMLGQNAAFAPLYDAWHRRPKGPVAAVPPVFAAELTNRRPPYAVRGGVRDCLSASGGDMLVADGAAAHAAGEAFRRLEGVDIEPAAAVAVACLQQAVRARRVPPDATVLLNVTGGGRLRAHADAVPAPVLTAEAGRVADPAFLRRLDSAYDGVR</sequence>
<dbReference type="SUPFAM" id="SSF53686">
    <property type="entry name" value="Tryptophan synthase beta subunit-like PLP-dependent enzymes"/>
    <property type="match status" value="1"/>
</dbReference>
<dbReference type="InterPro" id="IPR001926">
    <property type="entry name" value="TrpB-like_PALP"/>
</dbReference>
<dbReference type="EMBL" id="AP023355">
    <property type="protein sequence ID" value="BCJ33901.1"/>
    <property type="molecule type" value="Genomic_DNA"/>
</dbReference>
<keyword evidence="6" id="KW-1185">Reference proteome</keyword>
<gene>
    <name evidence="5" type="ORF">Athai_14040</name>
</gene>
<feature type="domain" description="Tryptophan synthase beta chain-like PALP" evidence="4">
    <location>
        <begin position="113"/>
        <end position="386"/>
    </location>
</feature>
<dbReference type="KEGG" id="atl:Athai_14040"/>
<keyword evidence="2" id="KW-0174">Coenzyme M biosynthesis</keyword>
<evidence type="ECO:0000256" key="3">
    <source>
        <dbReference type="ARBA" id="ARBA00022898"/>
    </source>
</evidence>
<dbReference type="Pfam" id="PF00291">
    <property type="entry name" value="PALP"/>
    <property type="match status" value="1"/>
</dbReference>
<comment type="cofactor">
    <cofactor evidence="1">
        <name>pyridoxal 5'-phosphate</name>
        <dbReference type="ChEBI" id="CHEBI:597326"/>
    </cofactor>
</comment>
<evidence type="ECO:0000313" key="6">
    <source>
        <dbReference type="Proteomes" id="UP000611640"/>
    </source>
</evidence>
<dbReference type="InterPro" id="IPR036052">
    <property type="entry name" value="TrpB-like_PALP_sf"/>
</dbReference>
<evidence type="ECO:0000259" key="4">
    <source>
        <dbReference type="Pfam" id="PF00291"/>
    </source>
</evidence>
<dbReference type="AlphaFoldDB" id="A0A7R7DLW0"/>
<evidence type="ECO:0000313" key="5">
    <source>
        <dbReference type="EMBL" id="BCJ33901.1"/>
    </source>
</evidence>
<dbReference type="GO" id="GO:0019295">
    <property type="term" value="P:coenzyme M biosynthetic process"/>
    <property type="evidence" value="ECO:0007669"/>
    <property type="project" value="UniProtKB-KW"/>
</dbReference>
<keyword evidence="3" id="KW-0663">Pyridoxal phosphate</keyword>
<dbReference type="Proteomes" id="UP000611640">
    <property type="component" value="Chromosome"/>
</dbReference>
<proteinExistence type="predicted"/>
<name>A0A7R7DLW0_9ACTN</name>
<evidence type="ECO:0000256" key="2">
    <source>
        <dbReference type="ARBA" id="ARBA00022545"/>
    </source>
</evidence>
<evidence type="ECO:0000256" key="1">
    <source>
        <dbReference type="ARBA" id="ARBA00001933"/>
    </source>
</evidence>
<dbReference type="InterPro" id="IPR022401">
    <property type="entry name" value="Cysteate_synthase"/>
</dbReference>
<protein>
    <submittedName>
        <fullName evidence="5">Cysteate synthase</fullName>
    </submittedName>
</protein>
<dbReference type="GO" id="GO:1901605">
    <property type="term" value="P:alpha-amino acid metabolic process"/>
    <property type="evidence" value="ECO:0007669"/>
    <property type="project" value="UniProtKB-ARBA"/>
</dbReference>